<dbReference type="AlphaFoldDB" id="A0AAV0RRL2"/>
<proteinExistence type="predicted"/>
<keyword evidence="2" id="KW-1185">Reference proteome</keyword>
<reference evidence="1" key="1">
    <citation type="submission" date="2022-08" db="EMBL/GenBank/DDBJ databases">
        <authorList>
            <person name="Gutierrez-Valencia J."/>
        </authorList>
    </citation>
    <scope>NUCLEOTIDE SEQUENCE</scope>
</reference>
<accession>A0AAV0RRL2</accession>
<protein>
    <submittedName>
        <fullName evidence="1">Uncharacterized protein</fullName>
    </submittedName>
</protein>
<sequence length="42" mass="4723">MVEGKAHAKSLPSLRLERNYQSYFWKGVLLGQIELFGQAISG</sequence>
<dbReference type="Proteomes" id="UP001154282">
    <property type="component" value="Unassembled WGS sequence"/>
</dbReference>
<evidence type="ECO:0000313" key="1">
    <source>
        <dbReference type="EMBL" id="CAI0560222.1"/>
    </source>
</evidence>
<gene>
    <name evidence="1" type="ORF">LITE_LOCUS49599</name>
</gene>
<dbReference type="EMBL" id="CAMGYJ010000011">
    <property type="protein sequence ID" value="CAI0560222.1"/>
    <property type="molecule type" value="Genomic_DNA"/>
</dbReference>
<comment type="caution">
    <text evidence="1">The sequence shown here is derived from an EMBL/GenBank/DDBJ whole genome shotgun (WGS) entry which is preliminary data.</text>
</comment>
<evidence type="ECO:0000313" key="2">
    <source>
        <dbReference type="Proteomes" id="UP001154282"/>
    </source>
</evidence>
<organism evidence="1 2">
    <name type="scientific">Linum tenue</name>
    <dbReference type="NCBI Taxonomy" id="586396"/>
    <lineage>
        <taxon>Eukaryota</taxon>
        <taxon>Viridiplantae</taxon>
        <taxon>Streptophyta</taxon>
        <taxon>Embryophyta</taxon>
        <taxon>Tracheophyta</taxon>
        <taxon>Spermatophyta</taxon>
        <taxon>Magnoliopsida</taxon>
        <taxon>eudicotyledons</taxon>
        <taxon>Gunneridae</taxon>
        <taxon>Pentapetalae</taxon>
        <taxon>rosids</taxon>
        <taxon>fabids</taxon>
        <taxon>Malpighiales</taxon>
        <taxon>Linaceae</taxon>
        <taxon>Linum</taxon>
    </lineage>
</organism>
<feature type="non-terminal residue" evidence="1">
    <location>
        <position position="42"/>
    </location>
</feature>
<name>A0AAV0RRL2_9ROSI</name>